<evidence type="ECO:0000313" key="3">
    <source>
        <dbReference type="Proteomes" id="UP000235392"/>
    </source>
</evidence>
<gene>
    <name evidence="2" type="ORF">PCASD_15976</name>
</gene>
<evidence type="ECO:0000256" key="1">
    <source>
        <dbReference type="SAM" id="SignalP"/>
    </source>
</evidence>
<sequence>MLHPLYLLWMVLPLAGATPSEDELQAKLQATIIHVDGCVGSHVQVHNLLRTSDKLVQFWACDTHCLSNGFRPLTHSYDVKTPLDWLAWSLSIPRSIPYLFTASLRPAMLRAVYLLLIIFHLAGARLNARELKATTIHVRGCTGGQNDYLLFNTFNTERCRVSGCIEDGPMKSSYYQCQLCKRASHKMFQFWTCDHHCQSDGNRPLTHAYVEETPFNWQGT</sequence>
<evidence type="ECO:0008006" key="4">
    <source>
        <dbReference type="Google" id="ProtNLM"/>
    </source>
</evidence>
<name>A0A2N5TVN1_9BASI</name>
<dbReference type="EMBL" id="PGCI01000327">
    <property type="protein sequence ID" value="PLW29547.1"/>
    <property type="molecule type" value="Genomic_DNA"/>
</dbReference>
<comment type="caution">
    <text evidence="2">The sequence shown here is derived from an EMBL/GenBank/DDBJ whole genome shotgun (WGS) entry which is preliminary data.</text>
</comment>
<dbReference type="Proteomes" id="UP000235392">
    <property type="component" value="Unassembled WGS sequence"/>
</dbReference>
<feature type="chain" id="PRO_5014717245" description="CxC5 like cysteine cluster associated with KDZ domain-containing protein" evidence="1">
    <location>
        <begin position="18"/>
        <end position="220"/>
    </location>
</feature>
<protein>
    <recommendedName>
        <fullName evidence="4">CxC5 like cysteine cluster associated with KDZ domain-containing protein</fullName>
    </recommendedName>
</protein>
<feature type="signal peptide" evidence="1">
    <location>
        <begin position="1"/>
        <end position="17"/>
    </location>
</feature>
<reference evidence="2 3" key="1">
    <citation type="submission" date="2017-11" db="EMBL/GenBank/DDBJ databases">
        <title>De novo assembly and phasing of dikaryotic genomes from two isolates of Puccinia coronata f. sp. avenae, the causal agent of oat crown rust.</title>
        <authorList>
            <person name="Miller M.E."/>
            <person name="Zhang Y."/>
            <person name="Omidvar V."/>
            <person name="Sperschneider J."/>
            <person name="Schwessinger B."/>
            <person name="Raley C."/>
            <person name="Palmer J.M."/>
            <person name="Garnica D."/>
            <person name="Upadhyaya N."/>
            <person name="Rathjen J."/>
            <person name="Taylor J.M."/>
            <person name="Park R.F."/>
            <person name="Dodds P.N."/>
            <person name="Hirsch C.D."/>
            <person name="Kianian S.F."/>
            <person name="Figueroa M."/>
        </authorList>
    </citation>
    <scope>NUCLEOTIDE SEQUENCE [LARGE SCALE GENOMIC DNA]</scope>
    <source>
        <strain evidence="2">12SD80</strain>
    </source>
</reference>
<dbReference type="AlphaFoldDB" id="A0A2N5TVN1"/>
<evidence type="ECO:0000313" key="2">
    <source>
        <dbReference type="EMBL" id="PLW29547.1"/>
    </source>
</evidence>
<accession>A0A2N5TVN1</accession>
<organism evidence="2 3">
    <name type="scientific">Puccinia coronata f. sp. avenae</name>
    <dbReference type="NCBI Taxonomy" id="200324"/>
    <lineage>
        <taxon>Eukaryota</taxon>
        <taxon>Fungi</taxon>
        <taxon>Dikarya</taxon>
        <taxon>Basidiomycota</taxon>
        <taxon>Pucciniomycotina</taxon>
        <taxon>Pucciniomycetes</taxon>
        <taxon>Pucciniales</taxon>
        <taxon>Pucciniaceae</taxon>
        <taxon>Puccinia</taxon>
    </lineage>
</organism>
<keyword evidence="1" id="KW-0732">Signal</keyword>
<proteinExistence type="predicted"/>